<feature type="compositionally biased region" description="Polar residues" evidence="1">
    <location>
        <begin position="122"/>
        <end position="132"/>
    </location>
</feature>
<feature type="region of interest" description="Disordered" evidence="1">
    <location>
        <begin position="65"/>
        <end position="150"/>
    </location>
</feature>
<proteinExistence type="predicted"/>
<evidence type="ECO:0000313" key="3">
    <source>
        <dbReference type="Proteomes" id="UP000091820"/>
    </source>
</evidence>
<dbReference type="EnsemblMetazoa" id="GBRI003594-RA">
    <property type="protein sequence ID" value="GBRI003594-PA"/>
    <property type="gene ID" value="GBRI003594"/>
</dbReference>
<dbReference type="VEuPathDB" id="VectorBase:GBRI003594"/>
<dbReference type="Pfam" id="PF14960">
    <property type="entry name" value="ATP_synth_reg"/>
    <property type="match status" value="1"/>
</dbReference>
<reference evidence="2" key="2">
    <citation type="submission" date="2020-05" db="UniProtKB">
        <authorList>
            <consortium name="EnsemblMetazoa"/>
        </authorList>
    </citation>
    <scope>IDENTIFICATION</scope>
    <source>
        <strain evidence="2">IAEA</strain>
    </source>
</reference>
<feature type="compositionally biased region" description="Basic and acidic residues" evidence="1">
    <location>
        <begin position="65"/>
        <end position="82"/>
    </location>
</feature>
<evidence type="ECO:0000256" key="1">
    <source>
        <dbReference type="SAM" id="MobiDB-lite"/>
    </source>
</evidence>
<accession>A0A1A9W241</accession>
<name>A0A1A9W241_9MUSC</name>
<dbReference type="Proteomes" id="UP000091820">
    <property type="component" value="Unassembled WGS sequence"/>
</dbReference>
<protein>
    <submittedName>
        <fullName evidence="2">Uncharacterized protein</fullName>
    </submittedName>
</protein>
<keyword evidence="3" id="KW-1185">Reference proteome</keyword>
<evidence type="ECO:0000313" key="2">
    <source>
        <dbReference type="EnsemblMetazoa" id="GBRI003594-PA"/>
    </source>
</evidence>
<organism evidence="2 3">
    <name type="scientific">Glossina brevipalpis</name>
    <dbReference type="NCBI Taxonomy" id="37001"/>
    <lineage>
        <taxon>Eukaryota</taxon>
        <taxon>Metazoa</taxon>
        <taxon>Ecdysozoa</taxon>
        <taxon>Arthropoda</taxon>
        <taxon>Hexapoda</taxon>
        <taxon>Insecta</taxon>
        <taxon>Pterygota</taxon>
        <taxon>Neoptera</taxon>
        <taxon>Endopterygota</taxon>
        <taxon>Diptera</taxon>
        <taxon>Brachycera</taxon>
        <taxon>Muscomorpha</taxon>
        <taxon>Hippoboscoidea</taxon>
        <taxon>Glossinidae</taxon>
        <taxon>Glossina</taxon>
    </lineage>
</organism>
<reference evidence="3" key="1">
    <citation type="submission" date="2014-03" db="EMBL/GenBank/DDBJ databases">
        <authorList>
            <person name="Aksoy S."/>
            <person name="Warren W."/>
            <person name="Wilson R.K."/>
        </authorList>
    </citation>
    <scope>NUCLEOTIDE SEQUENCE [LARGE SCALE GENOMIC DNA]</scope>
    <source>
        <strain evidence="3">IAEA</strain>
    </source>
</reference>
<sequence>MIKLFDYFNSTTTKGRANVAKATCASFAILYLYHRLKKKALPQPVKSIEKPTITVTEKDSLTKCSKRENPLSDDSKCDKRNPCEVVTAGSPDHRNQSLQNEKSGYRDPYDERQSSLKKCEMSGSNNTPQYATPSLGGKSEHPHHNVLNSVPVKPYETIDVEANEDLKFSNEKSFAEPLDPWE</sequence>
<dbReference type="InterPro" id="IPR009125">
    <property type="entry name" value="ATPMK"/>
</dbReference>
<feature type="compositionally biased region" description="Basic and acidic residues" evidence="1">
    <location>
        <begin position="103"/>
        <end position="120"/>
    </location>
</feature>
<dbReference type="AlphaFoldDB" id="A0A1A9W241"/>